<dbReference type="InterPro" id="IPR041522">
    <property type="entry name" value="CdaR_GGDEF"/>
</dbReference>
<evidence type="ECO:0000259" key="4">
    <source>
        <dbReference type="Pfam" id="PF17853"/>
    </source>
</evidence>
<evidence type="ECO:0000256" key="1">
    <source>
        <dbReference type="ARBA" id="ARBA00006754"/>
    </source>
</evidence>
<gene>
    <name evidence="5" type="ORF">CF651_15970</name>
</gene>
<sequence length="550" mass="61967">MLYYMTYKGWGKVLCMEGITIRELLYRKPNLFDKQPIIAGSSGLDRMITNINVMEVPDVYNWVRKGDLLLTTAYSIKDNPLAQEELIPKLSEAGISAIGIKTKRYLEKVPESMIRMADAYAFPILELAFEVGYSQTISEVIEEIIDRKARGLMELHRCIQLLTDSLVLGEHWSTLVETIARCMNMQAALITSRREAYSTDSSYQPVWPDIREPLASSADAIPALEGSSLGFVWPGDATKRFIPIQRNNEVLAYLICWDRANEGGTATFSLAIQHAVSLLTLQLSKQQALNHAEDNQKETFLKMWLLGELQDQQAVHLHAAVAGIQLQAQYRVGVTSRVGAQGAAKAFDKLKLQFITEGILSVALGEEWVLLIPVTGEEDDRQVEGVKKRLAGLRKLLKPYSLCMGISESQSIEHIHQGYQQACTSLELGAIVQPEETIWFYGQLGMYPLVNLLAGEDSAKRRLLNQLKPLEDHDDKHQSRLIETLIAYLKHDANIKETAQTLFCHYNSVVYRLERISSLLKADLKDPEVKFQLQLALKVYRIAQKKEAST</sequence>
<feature type="domain" description="Purine catabolism PurC-like" evidence="2">
    <location>
        <begin position="28"/>
        <end position="144"/>
    </location>
</feature>
<reference evidence="5 6" key="1">
    <citation type="submission" date="2017-07" db="EMBL/GenBank/DDBJ databases">
        <title>Genome sequencing and assembly of Paenibacillus rigui.</title>
        <authorList>
            <person name="Mayilraj S."/>
        </authorList>
    </citation>
    <scope>NUCLEOTIDE SEQUENCE [LARGE SCALE GENOMIC DNA]</scope>
    <source>
        <strain evidence="5 6">JCM 16352</strain>
    </source>
</reference>
<dbReference type="EMBL" id="NMQW01000023">
    <property type="protein sequence ID" value="OXM85106.1"/>
    <property type="molecule type" value="Genomic_DNA"/>
</dbReference>
<feature type="domain" description="PucR C-terminal helix-turn-helix" evidence="3">
    <location>
        <begin position="481"/>
        <end position="539"/>
    </location>
</feature>
<proteinExistence type="inferred from homology"/>
<comment type="caution">
    <text evidence="5">The sequence shown here is derived from an EMBL/GenBank/DDBJ whole genome shotgun (WGS) entry which is preliminary data.</text>
</comment>
<dbReference type="PANTHER" id="PTHR33744">
    <property type="entry name" value="CARBOHYDRATE DIACID REGULATOR"/>
    <property type="match status" value="1"/>
</dbReference>
<keyword evidence="6" id="KW-1185">Reference proteome</keyword>
<dbReference type="InterPro" id="IPR012914">
    <property type="entry name" value="PucR_dom"/>
</dbReference>
<dbReference type="InterPro" id="IPR025736">
    <property type="entry name" value="PucR_C-HTH_dom"/>
</dbReference>
<evidence type="ECO:0000313" key="5">
    <source>
        <dbReference type="EMBL" id="OXM85106.1"/>
    </source>
</evidence>
<dbReference type="PANTHER" id="PTHR33744:SF1">
    <property type="entry name" value="DNA-BINDING TRANSCRIPTIONAL ACTIVATOR ADER"/>
    <property type="match status" value="1"/>
</dbReference>
<dbReference type="InterPro" id="IPR042070">
    <property type="entry name" value="PucR_C-HTH_sf"/>
</dbReference>
<dbReference type="Proteomes" id="UP000215509">
    <property type="component" value="Unassembled WGS sequence"/>
</dbReference>
<dbReference type="AlphaFoldDB" id="A0A229UNU4"/>
<dbReference type="Pfam" id="PF17853">
    <property type="entry name" value="GGDEF_2"/>
    <property type="match status" value="1"/>
</dbReference>
<dbReference type="Pfam" id="PF07905">
    <property type="entry name" value="PucR"/>
    <property type="match status" value="1"/>
</dbReference>
<organism evidence="5 6">
    <name type="scientific">Paenibacillus rigui</name>
    <dbReference type="NCBI Taxonomy" id="554312"/>
    <lineage>
        <taxon>Bacteria</taxon>
        <taxon>Bacillati</taxon>
        <taxon>Bacillota</taxon>
        <taxon>Bacilli</taxon>
        <taxon>Bacillales</taxon>
        <taxon>Paenibacillaceae</taxon>
        <taxon>Paenibacillus</taxon>
    </lineage>
</organism>
<feature type="domain" description="CdaR GGDEF-like" evidence="4">
    <location>
        <begin position="310"/>
        <end position="427"/>
    </location>
</feature>
<accession>A0A229UNU4</accession>
<evidence type="ECO:0000259" key="3">
    <source>
        <dbReference type="Pfam" id="PF13556"/>
    </source>
</evidence>
<dbReference type="OrthoDB" id="142218at2"/>
<dbReference type="Gene3D" id="1.10.10.2840">
    <property type="entry name" value="PucR C-terminal helix-turn-helix domain"/>
    <property type="match status" value="1"/>
</dbReference>
<evidence type="ECO:0008006" key="7">
    <source>
        <dbReference type="Google" id="ProtNLM"/>
    </source>
</evidence>
<name>A0A229UNU4_9BACL</name>
<comment type="similarity">
    <text evidence="1">Belongs to the CdaR family.</text>
</comment>
<evidence type="ECO:0000313" key="6">
    <source>
        <dbReference type="Proteomes" id="UP000215509"/>
    </source>
</evidence>
<protein>
    <recommendedName>
        <fullName evidence="7">PucR family transcriptional regulator</fullName>
    </recommendedName>
</protein>
<dbReference type="InterPro" id="IPR051448">
    <property type="entry name" value="CdaR-like_regulators"/>
</dbReference>
<dbReference type="Pfam" id="PF13556">
    <property type="entry name" value="HTH_30"/>
    <property type="match status" value="1"/>
</dbReference>
<evidence type="ECO:0000259" key="2">
    <source>
        <dbReference type="Pfam" id="PF07905"/>
    </source>
</evidence>